<dbReference type="AlphaFoldDB" id="A0AA40A3J6"/>
<name>A0AA40A3J6_9PEZI</name>
<gene>
    <name evidence="1" type="ORF">B0H67DRAFT_345604</name>
</gene>
<accession>A0AA40A3J6</accession>
<evidence type="ECO:0000313" key="1">
    <source>
        <dbReference type="EMBL" id="KAK0708640.1"/>
    </source>
</evidence>
<organism evidence="1 2">
    <name type="scientific">Lasiosphaeris hirsuta</name>
    <dbReference type="NCBI Taxonomy" id="260670"/>
    <lineage>
        <taxon>Eukaryota</taxon>
        <taxon>Fungi</taxon>
        <taxon>Dikarya</taxon>
        <taxon>Ascomycota</taxon>
        <taxon>Pezizomycotina</taxon>
        <taxon>Sordariomycetes</taxon>
        <taxon>Sordariomycetidae</taxon>
        <taxon>Sordariales</taxon>
        <taxon>Lasiosphaeriaceae</taxon>
        <taxon>Lasiosphaeris</taxon>
    </lineage>
</organism>
<sequence length="64" mass="7191">MSTGIGKSKTEERKIYTNRHGEEVSVNPCLGFIFPGYFSPGLTAPTYFISQTIPTTRVQIHPCW</sequence>
<keyword evidence="2" id="KW-1185">Reference proteome</keyword>
<dbReference type="Proteomes" id="UP001172102">
    <property type="component" value="Unassembled WGS sequence"/>
</dbReference>
<dbReference type="EMBL" id="JAUKUA010000006">
    <property type="protein sequence ID" value="KAK0708640.1"/>
    <property type="molecule type" value="Genomic_DNA"/>
</dbReference>
<reference evidence="1" key="1">
    <citation type="submission" date="2023-06" db="EMBL/GenBank/DDBJ databases">
        <title>Genome-scale phylogeny and comparative genomics of the fungal order Sordariales.</title>
        <authorList>
            <consortium name="Lawrence Berkeley National Laboratory"/>
            <person name="Hensen N."/>
            <person name="Bonometti L."/>
            <person name="Westerberg I."/>
            <person name="Brannstrom I.O."/>
            <person name="Guillou S."/>
            <person name="Cros-Aarteil S."/>
            <person name="Calhoun S."/>
            <person name="Haridas S."/>
            <person name="Kuo A."/>
            <person name="Mondo S."/>
            <person name="Pangilinan J."/>
            <person name="Riley R."/>
            <person name="Labutti K."/>
            <person name="Andreopoulos B."/>
            <person name="Lipzen A."/>
            <person name="Chen C."/>
            <person name="Yanf M."/>
            <person name="Daum C."/>
            <person name="Ng V."/>
            <person name="Clum A."/>
            <person name="Steindorff A."/>
            <person name="Ohm R."/>
            <person name="Martin F."/>
            <person name="Silar P."/>
            <person name="Natvig D."/>
            <person name="Lalanne C."/>
            <person name="Gautier V."/>
            <person name="Ament-Velasquez S.L."/>
            <person name="Kruys A."/>
            <person name="Hutchinson M.I."/>
            <person name="Powell A.J."/>
            <person name="Barry K."/>
            <person name="Miller A.N."/>
            <person name="Grigoriev I.V."/>
            <person name="Debuchy R."/>
            <person name="Gladieux P."/>
            <person name="Thoren M.H."/>
            <person name="Johannesson H."/>
        </authorList>
    </citation>
    <scope>NUCLEOTIDE SEQUENCE</scope>
    <source>
        <strain evidence="1">SMH4607-1</strain>
    </source>
</reference>
<proteinExistence type="predicted"/>
<comment type="caution">
    <text evidence="1">The sequence shown here is derived from an EMBL/GenBank/DDBJ whole genome shotgun (WGS) entry which is preliminary data.</text>
</comment>
<protein>
    <submittedName>
        <fullName evidence="1">Uncharacterized protein</fullName>
    </submittedName>
</protein>
<evidence type="ECO:0000313" key="2">
    <source>
        <dbReference type="Proteomes" id="UP001172102"/>
    </source>
</evidence>